<dbReference type="PROSITE" id="PS50088">
    <property type="entry name" value="ANK_REPEAT"/>
    <property type="match status" value="2"/>
</dbReference>
<accession>A0A7J7KC92</accession>
<organism evidence="4 5">
    <name type="scientific">Bugula neritina</name>
    <name type="common">Brown bryozoan</name>
    <name type="synonym">Sertularia neritina</name>
    <dbReference type="NCBI Taxonomy" id="10212"/>
    <lineage>
        <taxon>Eukaryota</taxon>
        <taxon>Metazoa</taxon>
        <taxon>Spiralia</taxon>
        <taxon>Lophotrochozoa</taxon>
        <taxon>Bryozoa</taxon>
        <taxon>Gymnolaemata</taxon>
        <taxon>Cheilostomatida</taxon>
        <taxon>Flustrina</taxon>
        <taxon>Buguloidea</taxon>
        <taxon>Bugulidae</taxon>
        <taxon>Bugula</taxon>
    </lineage>
</organism>
<dbReference type="PANTHER" id="PTHR24198">
    <property type="entry name" value="ANKYRIN REPEAT AND PROTEIN KINASE DOMAIN-CONTAINING PROTEIN"/>
    <property type="match status" value="1"/>
</dbReference>
<dbReference type="EMBL" id="VXIV02000810">
    <property type="protein sequence ID" value="KAF6035907.1"/>
    <property type="molecule type" value="Genomic_DNA"/>
</dbReference>
<dbReference type="Proteomes" id="UP000593567">
    <property type="component" value="Unassembled WGS sequence"/>
</dbReference>
<name>A0A7J7KC92_BUGNE</name>
<reference evidence="4" key="1">
    <citation type="submission" date="2020-06" db="EMBL/GenBank/DDBJ databases">
        <title>Draft genome of Bugula neritina, a colonial animal packing powerful symbionts and potential medicines.</title>
        <authorList>
            <person name="Rayko M."/>
        </authorList>
    </citation>
    <scope>NUCLEOTIDE SEQUENCE [LARGE SCALE GENOMIC DNA]</scope>
    <source>
        <strain evidence="4">Kwan_BN1</strain>
    </source>
</reference>
<keyword evidence="5" id="KW-1185">Reference proteome</keyword>
<evidence type="ECO:0000256" key="2">
    <source>
        <dbReference type="ARBA" id="ARBA00023043"/>
    </source>
</evidence>
<comment type="caution">
    <text evidence="4">The sequence shown here is derived from an EMBL/GenBank/DDBJ whole genome shotgun (WGS) entry which is preliminary data.</text>
</comment>
<evidence type="ECO:0000256" key="1">
    <source>
        <dbReference type="ARBA" id="ARBA00022737"/>
    </source>
</evidence>
<dbReference type="SUPFAM" id="SSF48403">
    <property type="entry name" value="Ankyrin repeat"/>
    <property type="match status" value="1"/>
</dbReference>
<proteinExistence type="predicted"/>
<evidence type="ECO:0000256" key="3">
    <source>
        <dbReference type="PROSITE-ProRule" id="PRU00023"/>
    </source>
</evidence>
<keyword evidence="2 3" id="KW-0040">ANK repeat</keyword>
<gene>
    <name evidence="4" type="ORF">EB796_005783</name>
</gene>
<sequence length="152" mass="17253">MITRLPCTLQLNIERLRLLQTTILETQTQKTNQSCRMDLPKKLWIFSTHRVKPDNLIAFLIRKRADPNARDNYGSTPLHFAAMRGNETALLDLLCMPDVNIKAVDRQKMTALHLAATHTNKECCRLLILKGADLRVADNEHVTPLHMAATEG</sequence>
<dbReference type="InterPro" id="IPR036770">
    <property type="entry name" value="Ankyrin_rpt-contain_sf"/>
</dbReference>
<dbReference type="PANTHER" id="PTHR24198:SF165">
    <property type="entry name" value="ANKYRIN REPEAT-CONTAINING PROTEIN-RELATED"/>
    <property type="match status" value="1"/>
</dbReference>
<dbReference type="AlphaFoldDB" id="A0A7J7KC92"/>
<keyword evidence="1" id="KW-0677">Repeat</keyword>
<dbReference type="Pfam" id="PF12796">
    <property type="entry name" value="Ank_2"/>
    <property type="match status" value="1"/>
</dbReference>
<dbReference type="OrthoDB" id="1661883at2759"/>
<dbReference type="SMART" id="SM00248">
    <property type="entry name" value="ANK"/>
    <property type="match status" value="2"/>
</dbReference>
<protein>
    <submittedName>
        <fullName evidence="4">Uncharacterized protein</fullName>
    </submittedName>
</protein>
<evidence type="ECO:0000313" key="5">
    <source>
        <dbReference type="Proteomes" id="UP000593567"/>
    </source>
</evidence>
<dbReference type="Gene3D" id="1.25.40.20">
    <property type="entry name" value="Ankyrin repeat-containing domain"/>
    <property type="match status" value="1"/>
</dbReference>
<dbReference type="InterPro" id="IPR002110">
    <property type="entry name" value="Ankyrin_rpt"/>
</dbReference>
<dbReference type="PRINTS" id="PR01415">
    <property type="entry name" value="ANKYRIN"/>
</dbReference>
<evidence type="ECO:0000313" key="4">
    <source>
        <dbReference type="EMBL" id="KAF6035907.1"/>
    </source>
</evidence>
<dbReference type="PROSITE" id="PS50297">
    <property type="entry name" value="ANK_REP_REGION"/>
    <property type="match status" value="2"/>
</dbReference>
<feature type="repeat" description="ANK" evidence="3">
    <location>
        <begin position="73"/>
        <end position="106"/>
    </location>
</feature>
<feature type="repeat" description="ANK" evidence="3">
    <location>
        <begin position="107"/>
        <end position="139"/>
    </location>
</feature>